<dbReference type="Proteomes" id="UP000052257">
    <property type="component" value="Unassembled WGS sequence"/>
</dbReference>
<gene>
    <name evidence="1" type="ORF">ERS739220_01617</name>
</gene>
<reference evidence="1 2" key="1">
    <citation type="submission" date="2015-11" db="EMBL/GenBank/DDBJ databases">
        <authorList>
            <consortium name="Pathogen Informatics"/>
        </authorList>
    </citation>
    <scope>NUCLEOTIDE SEQUENCE [LARGE SCALE GENOMIC DNA]</scope>
    <source>
        <strain evidence="1 2">006A-0191</strain>
    </source>
</reference>
<dbReference type="EMBL" id="FAUW01000004">
    <property type="protein sequence ID" value="CUU85682.1"/>
    <property type="molecule type" value="Genomic_DNA"/>
</dbReference>
<accession>A0A9W5ATM1</accession>
<sequence>MVKYYENSYYYEKKKKPTLEELKSRNYRVNNDKIGGIYTSFIKKHPAHIYTQEKVANIIDILKPEYAYQCESTTGANNRYQVVRVGKAVYVYDRECKAIKNVGDIYESASNINYVKDYGIRVK</sequence>
<name>A0A9W5ATM1_CAMHY</name>
<dbReference type="GeneID" id="29472944"/>
<organism evidence="1 2">
    <name type="scientific">Campylobacter hyointestinalis subsp. hyointestinalis</name>
    <dbReference type="NCBI Taxonomy" id="91352"/>
    <lineage>
        <taxon>Bacteria</taxon>
        <taxon>Pseudomonadati</taxon>
        <taxon>Campylobacterota</taxon>
        <taxon>Epsilonproteobacteria</taxon>
        <taxon>Campylobacterales</taxon>
        <taxon>Campylobacteraceae</taxon>
        <taxon>Campylobacter</taxon>
    </lineage>
</organism>
<dbReference type="AlphaFoldDB" id="A0A9W5ATM1"/>
<evidence type="ECO:0000313" key="2">
    <source>
        <dbReference type="Proteomes" id="UP000052257"/>
    </source>
</evidence>
<comment type="caution">
    <text evidence="1">The sequence shown here is derived from an EMBL/GenBank/DDBJ whole genome shotgun (WGS) entry which is preliminary data.</text>
</comment>
<dbReference type="RefSeq" id="WP_059426893.1">
    <property type="nucleotide sequence ID" value="NZ_FAUT01000001.1"/>
</dbReference>
<evidence type="ECO:0000313" key="1">
    <source>
        <dbReference type="EMBL" id="CUU85682.1"/>
    </source>
</evidence>
<proteinExistence type="predicted"/>
<protein>
    <submittedName>
        <fullName evidence="1">Uncharacterized protein</fullName>
    </submittedName>
</protein>